<dbReference type="Proteomes" id="UP000036403">
    <property type="component" value="Unassembled WGS sequence"/>
</dbReference>
<organism evidence="1 2">
    <name type="scientific">Lasius niger</name>
    <name type="common">Black garden ant</name>
    <dbReference type="NCBI Taxonomy" id="67767"/>
    <lineage>
        <taxon>Eukaryota</taxon>
        <taxon>Metazoa</taxon>
        <taxon>Ecdysozoa</taxon>
        <taxon>Arthropoda</taxon>
        <taxon>Hexapoda</taxon>
        <taxon>Insecta</taxon>
        <taxon>Pterygota</taxon>
        <taxon>Neoptera</taxon>
        <taxon>Endopterygota</taxon>
        <taxon>Hymenoptera</taxon>
        <taxon>Apocrita</taxon>
        <taxon>Aculeata</taxon>
        <taxon>Formicoidea</taxon>
        <taxon>Formicidae</taxon>
        <taxon>Formicinae</taxon>
        <taxon>Lasius</taxon>
        <taxon>Lasius</taxon>
    </lineage>
</organism>
<dbReference type="GO" id="GO:0003964">
    <property type="term" value="F:RNA-directed DNA polymerase activity"/>
    <property type="evidence" value="ECO:0007669"/>
    <property type="project" value="UniProtKB-KW"/>
</dbReference>
<protein>
    <submittedName>
        <fullName evidence="1">Reverse transcriptase</fullName>
    </submittedName>
</protein>
<dbReference type="OrthoDB" id="7699669at2759"/>
<comment type="caution">
    <text evidence="1">The sequence shown here is derived from an EMBL/GenBank/DDBJ whole genome shotgun (WGS) entry which is preliminary data.</text>
</comment>
<sequence>MLTIINHNLLSALDRHAPVREIVQKRPPAPWVNNYIIQKMKQRDRVRRAWRRHGKPEFYEAFKRLRNLVQSQIREAKEKYYLTALKGKQGPSSTWGELKHLGLLGSLAKNRCNFDLNELNSAFTSSSSQYPEVRPVHSALCSSPGDLGQFDETDFFFADILPKTIRDYLQR</sequence>
<keyword evidence="1" id="KW-0808">Transferase</keyword>
<gene>
    <name evidence="1" type="ORF">RF55_25749</name>
</gene>
<dbReference type="AlphaFoldDB" id="A0A0J7JTW9"/>
<accession>A0A0J7JTW9</accession>
<evidence type="ECO:0000313" key="2">
    <source>
        <dbReference type="Proteomes" id="UP000036403"/>
    </source>
</evidence>
<proteinExistence type="predicted"/>
<name>A0A0J7JTW9_LASNI</name>
<dbReference type="EMBL" id="LBMM01033453">
    <property type="protein sequence ID" value="KMQ81617.1"/>
    <property type="molecule type" value="Genomic_DNA"/>
</dbReference>
<keyword evidence="1" id="KW-0695">RNA-directed DNA polymerase</keyword>
<evidence type="ECO:0000313" key="1">
    <source>
        <dbReference type="EMBL" id="KMQ81617.1"/>
    </source>
</evidence>
<reference evidence="1 2" key="1">
    <citation type="submission" date="2015-04" db="EMBL/GenBank/DDBJ databases">
        <title>Lasius niger genome sequencing.</title>
        <authorList>
            <person name="Konorov E.A."/>
            <person name="Nikitin M.A."/>
            <person name="Kirill M.V."/>
            <person name="Chang P."/>
        </authorList>
    </citation>
    <scope>NUCLEOTIDE SEQUENCE [LARGE SCALE GENOMIC DNA]</scope>
    <source>
        <tissue evidence="1">Whole</tissue>
    </source>
</reference>
<keyword evidence="1" id="KW-0548">Nucleotidyltransferase</keyword>
<dbReference type="PaxDb" id="67767-A0A0J7JTW9"/>
<keyword evidence="2" id="KW-1185">Reference proteome</keyword>